<dbReference type="Proteomes" id="UP001143304">
    <property type="component" value="Unassembled WGS sequence"/>
</dbReference>
<dbReference type="InterPro" id="IPR018392">
    <property type="entry name" value="LysM"/>
</dbReference>
<evidence type="ECO:0000256" key="1">
    <source>
        <dbReference type="ARBA" id="ARBA00038420"/>
    </source>
</evidence>
<dbReference type="InterPro" id="IPR016047">
    <property type="entry name" value="M23ase_b-sheet_dom"/>
</dbReference>
<dbReference type="CDD" id="cd00118">
    <property type="entry name" value="LysM"/>
    <property type="match status" value="1"/>
</dbReference>
<protein>
    <submittedName>
        <fullName evidence="3">LysM peptidoglycan-binding domain-containing protein</fullName>
    </submittedName>
</protein>
<dbReference type="InterPro" id="IPR050570">
    <property type="entry name" value="Cell_wall_metabolism_enzyme"/>
</dbReference>
<accession>A0ABT3T110</accession>
<evidence type="ECO:0000313" key="3">
    <source>
        <dbReference type="EMBL" id="MCX2975855.1"/>
    </source>
</evidence>
<dbReference type="EMBL" id="SHNO01000001">
    <property type="protein sequence ID" value="MCX2975855.1"/>
    <property type="molecule type" value="Genomic_DNA"/>
</dbReference>
<dbReference type="PANTHER" id="PTHR21666:SF263">
    <property type="entry name" value="MUREIN HYDROLASE ACTIVATOR NLPD"/>
    <property type="match status" value="1"/>
</dbReference>
<evidence type="ECO:0000313" key="4">
    <source>
        <dbReference type="Proteomes" id="UP001143304"/>
    </source>
</evidence>
<sequence>MHGGARLRRVDDGRGRAVLARVLIGVLLAALAACATPTRAPIEDRVAQAARPDYRVKRGDTLYSIAFSYGLDYRKVAAANDITVPYTIYPGQYIQLAEAAVVPLAEPPPVVIVIKKEEKAPAQGVPAPVPVSPVPVASVPAPVMAKVPVLSAKKPAAAARPVTPPVAKPSSAAPKKVTHGAVTLGEVKSWRWPASGPVTRGYSGSVHKGIDIGGNRGDPVVAVAPGKVVYAGTGIVGFGELLIVKHNEQYLSAYGHNDRLLAAEGDMVSAGQTIAEKGSSGTDSVKLHFEIRREGKPIDPQRVLPRR</sequence>
<dbReference type="SMART" id="SM00257">
    <property type="entry name" value="LysM"/>
    <property type="match status" value="1"/>
</dbReference>
<reference evidence="3" key="1">
    <citation type="submission" date="2019-02" db="EMBL/GenBank/DDBJ databases">
        <authorList>
            <person name="Li S.-H."/>
        </authorList>
    </citation>
    <scope>NUCLEOTIDE SEQUENCE</scope>
    <source>
        <strain evidence="3">IMCC11814</strain>
    </source>
</reference>
<comment type="caution">
    <text evidence="3">The sequence shown here is derived from an EMBL/GenBank/DDBJ whole genome shotgun (WGS) entry which is preliminary data.</text>
</comment>
<dbReference type="Gene3D" id="2.70.70.10">
    <property type="entry name" value="Glucose Permease (Domain IIA)"/>
    <property type="match status" value="1"/>
</dbReference>
<dbReference type="InterPro" id="IPR011055">
    <property type="entry name" value="Dup_hybrid_motif"/>
</dbReference>
<organism evidence="3 4">
    <name type="scientific">Candidatus Marimicrobium litorale</name>
    <dbReference type="NCBI Taxonomy" id="2518991"/>
    <lineage>
        <taxon>Bacteria</taxon>
        <taxon>Pseudomonadati</taxon>
        <taxon>Pseudomonadota</taxon>
        <taxon>Gammaproteobacteria</taxon>
        <taxon>Cellvibrionales</taxon>
        <taxon>Halieaceae</taxon>
        <taxon>Marimicrobium</taxon>
    </lineage>
</organism>
<dbReference type="PROSITE" id="PS51257">
    <property type="entry name" value="PROKAR_LIPOPROTEIN"/>
    <property type="match status" value="1"/>
</dbReference>
<evidence type="ECO:0000259" key="2">
    <source>
        <dbReference type="PROSITE" id="PS51782"/>
    </source>
</evidence>
<comment type="similarity">
    <text evidence="1">Belongs to the E.coli NlpD/Haemophilus LppB family.</text>
</comment>
<dbReference type="PANTHER" id="PTHR21666">
    <property type="entry name" value="PEPTIDASE-RELATED"/>
    <property type="match status" value="1"/>
</dbReference>
<gene>
    <name evidence="3" type="ORF">EYC82_00615</name>
</gene>
<dbReference type="Gene3D" id="3.10.350.10">
    <property type="entry name" value="LysM domain"/>
    <property type="match status" value="1"/>
</dbReference>
<dbReference type="SUPFAM" id="SSF51261">
    <property type="entry name" value="Duplicated hybrid motif"/>
    <property type="match status" value="1"/>
</dbReference>
<name>A0ABT3T110_9GAMM</name>
<keyword evidence="4" id="KW-1185">Reference proteome</keyword>
<dbReference type="PROSITE" id="PS51782">
    <property type="entry name" value="LYSM"/>
    <property type="match status" value="1"/>
</dbReference>
<feature type="domain" description="LysM" evidence="2">
    <location>
        <begin position="52"/>
        <end position="96"/>
    </location>
</feature>
<dbReference type="InterPro" id="IPR036779">
    <property type="entry name" value="LysM_dom_sf"/>
</dbReference>
<proteinExistence type="inferred from homology"/>
<dbReference type="CDD" id="cd12797">
    <property type="entry name" value="M23_peptidase"/>
    <property type="match status" value="1"/>
</dbReference>
<dbReference type="Pfam" id="PF01551">
    <property type="entry name" value="Peptidase_M23"/>
    <property type="match status" value="1"/>
</dbReference>
<dbReference type="Pfam" id="PF01476">
    <property type="entry name" value="LysM"/>
    <property type="match status" value="1"/>
</dbReference>